<keyword evidence="2" id="KW-0472">Membrane</keyword>
<gene>
    <name evidence="4" type="ORF">LKD37_14990</name>
</gene>
<feature type="region of interest" description="Disordered" evidence="1">
    <location>
        <begin position="948"/>
        <end position="971"/>
    </location>
</feature>
<evidence type="ECO:0000313" key="4">
    <source>
        <dbReference type="EMBL" id="MCC2130793.1"/>
    </source>
</evidence>
<name>A0AAE3AIU0_9FIRM</name>
<dbReference type="RefSeq" id="WP_302929923.1">
    <property type="nucleotide sequence ID" value="NZ_JAJEPW010000071.1"/>
</dbReference>
<accession>A0AAE3AIU0</accession>
<dbReference type="Gene3D" id="3.40.630.10">
    <property type="entry name" value="Zn peptidases"/>
    <property type="match status" value="1"/>
</dbReference>
<sequence>MRKSKVLTKALAAILCIAMLIPMAVTVGAAETGSEPQATISVSTKRLSMTDQREVALSFNLGYKPEAANLEWSFGDQPFSQWLNWEGDDGEPVFTVKDLTIADNGDVTATLCVDYLFDGDDAAYWRPWYSYRGEYALTVTDKSTGRSASQTMRYEVYDSYTPYSELDSKIQEIIRTQTNGLYISYESTGLSTDGKDVMEVIVARDKAVVDNYLALLKRAQTEPEAVAADVRSGRLRDYQVPVYITNIHPNECPAVDQQIEFLKAVATQETIPYLNGDNETCTYNVKDVLNDVFFIIRPTENPYALEHYQRGNVEGFDLNRDSTYQTQIESQVATADLVKWKPVTLMELHGFIYYARTQLQIEPCTPPHEPNLEYDLFMNYALEGARAFGDVASMNSIYNSSSEYAKENGATEDNQPWYDITMEAGYDPATGRYEYPSDDMSTNYTPTYALFHGTIGYTVECGENNEASVTMGKYGLIGHTAYVAENKNDLYLNQLEFFRRALNNEESPETEKWFVTQDNQVEENFREKDEYGKFYPEYYVIPTDAASQRDIADAYFMQEYFIRNGVQVEKLTQDVTVNGVTYKAGAFVIDMHQISRSFANAVLYKGKIVKNWTGLFSESVTNFPELRGFDCTPITQPGVFEGKTVDANTVERGTAWVTTYGTKATVISNNGLDAVNAVNDLLAKGVTVGFITEAGDHYSKGDFVIDHKDAAQISDQYVIEITHVADVPQARVITEPKVYVDDDSFDRFAFTRQMNFKTVADVSQANVVFSSNEPEEDVKAAVANGLPFVGASVNILEYAKATIPGFDFKIQWIIEEGMYGPEEVYNDYEALFNVEYGDSLITANYAADGDFTTYTKGGSIISAYPQEATVLMRASSQDDFYKAGWWNGIDDPDGGLKGQVVAIDYQSGGLDMTVFCTSITNKAHQTDDYRLATNAIYSKLLGADFTVSDAGQDEPVPEPVPEPSSPRTGDDMNVVAWTAAAVLSMGMAAVFTTRKKAR</sequence>
<evidence type="ECO:0000256" key="2">
    <source>
        <dbReference type="SAM" id="Phobius"/>
    </source>
</evidence>
<reference evidence="4" key="1">
    <citation type="submission" date="2021-10" db="EMBL/GenBank/DDBJ databases">
        <title>Anaerobic single-cell dispensing facilitates the cultivation of human gut bacteria.</title>
        <authorList>
            <person name="Afrizal A."/>
        </authorList>
    </citation>
    <scope>NUCLEOTIDE SEQUENCE</scope>
    <source>
        <strain evidence="4">CLA-AA-H272</strain>
    </source>
</reference>
<feature type="chain" id="PRO_5042249644" description="Peptidase M14 carboxypeptidase A domain-containing protein" evidence="3">
    <location>
        <begin position="30"/>
        <end position="998"/>
    </location>
</feature>
<protein>
    <recommendedName>
        <fullName evidence="6">Peptidase M14 carboxypeptidase A domain-containing protein</fullName>
    </recommendedName>
</protein>
<comment type="caution">
    <text evidence="4">The sequence shown here is derived from an EMBL/GenBank/DDBJ whole genome shotgun (WGS) entry which is preliminary data.</text>
</comment>
<evidence type="ECO:0000313" key="5">
    <source>
        <dbReference type="Proteomes" id="UP001199319"/>
    </source>
</evidence>
<feature type="transmembrane region" description="Helical" evidence="2">
    <location>
        <begin position="974"/>
        <end position="993"/>
    </location>
</feature>
<dbReference type="AlphaFoldDB" id="A0AAE3AIU0"/>
<dbReference type="EMBL" id="JAJEPW010000071">
    <property type="protein sequence ID" value="MCC2130793.1"/>
    <property type="molecule type" value="Genomic_DNA"/>
</dbReference>
<evidence type="ECO:0008006" key="6">
    <source>
        <dbReference type="Google" id="ProtNLM"/>
    </source>
</evidence>
<keyword evidence="5" id="KW-1185">Reference proteome</keyword>
<dbReference type="Proteomes" id="UP001199319">
    <property type="component" value="Unassembled WGS sequence"/>
</dbReference>
<evidence type="ECO:0000256" key="3">
    <source>
        <dbReference type="SAM" id="SignalP"/>
    </source>
</evidence>
<feature type="signal peptide" evidence="3">
    <location>
        <begin position="1"/>
        <end position="29"/>
    </location>
</feature>
<evidence type="ECO:0000256" key="1">
    <source>
        <dbReference type="SAM" id="MobiDB-lite"/>
    </source>
</evidence>
<proteinExistence type="predicted"/>
<keyword evidence="2" id="KW-1133">Transmembrane helix</keyword>
<dbReference type="SUPFAM" id="SSF53187">
    <property type="entry name" value="Zn-dependent exopeptidases"/>
    <property type="match status" value="1"/>
</dbReference>
<organism evidence="4 5">
    <name type="scientific">Brotocaccenecus cirricatena</name>
    <dbReference type="NCBI Taxonomy" id="3064195"/>
    <lineage>
        <taxon>Bacteria</taxon>
        <taxon>Bacillati</taxon>
        <taxon>Bacillota</taxon>
        <taxon>Clostridia</taxon>
        <taxon>Eubacteriales</taxon>
        <taxon>Oscillospiraceae</taxon>
        <taxon>Brotocaccenecus</taxon>
    </lineage>
</organism>
<keyword evidence="2" id="KW-0812">Transmembrane</keyword>
<keyword evidence="3" id="KW-0732">Signal</keyword>